<evidence type="ECO:0000256" key="13">
    <source>
        <dbReference type="RuleBase" id="RU362059"/>
    </source>
</evidence>
<evidence type="ECO:0000256" key="6">
    <source>
        <dbReference type="ARBA" id="ARBA00022729"/>
    </source>
</evidence>
<keyword evidence="6 13" id="KW-0732">Signal</keyword>
<reference evidence="15" key="1">
    <citation type="submission" date="2025-08" db="UniProtKB">
        <authorList>
            <consortium name="RefSeq"/>
        </authorList>
    </citation>
    <scope>IDENTIFICATION</scope>
</reference>
<dbReference type="Proteomes" id="UP000189704">
    <property type="component" value="Unplaced"/>
</dbReference>
<dbReference type="OrthoDB" id="5835829at2759"/>
<name>A0A1U7SUM7_CARSF</name>
<evidence type="ECO:0000256" key="1">
    <source>
        <dbReference type="ARBA" id="ARBA00004479"/>
    </source>
</evidence>
<protein>
    <recommendedName>
        <fullName evidence="13">UDP-glucuronosyltransferase</fullName>
        <ecNumber evidence="13">2.4.1.17</ecNumber>
    </recommendedName>
</protein>
<evidence type="ECO:0000256" key="12">
    <source>
        <dbReference type="RuleBase" id="RU003718"/>
    </source>
</evidence>
<sequence length="523" mass="59423">MAGQQALLLVSFLLPGVLLSEAAKILTISTVGGSHYLLMDRVSQILQDHGHNVTMLNQEGNSLMTDFKKEEKSYQVISWLPPKDHQKKFNKYFDFFMEEALHGRGISENFLKFVEQMGFQCSHLLRRRDIMDSLKNENFDMVIVEAFDFCPFLIAEKLGKPFVSILASSFGSLDIGLPSPLSYVPVFGSLLTDHMDFWSRVKNFLMFFHFTRRQWQMHSKFDNTIKEHFSEGSRPVLSHLLRKSELWFVNSDFAFDFSRPLLPNTVYVGGLMARPIKPVSQDLEDFIAKFGDSGFVLVALGSMVSLYQTQKILKEMNSAFAHLPQGVVWNCQHSHWPNDVNLSANVKIVDWLPQSDLLAHPSIRLFVTHGGQNSIMEAIQHGVPMVGIALFGDQPENMVRVEAKKLGVSIHLQKLKADTLALKMKQVIEDKRYKSAVMAASIIRHSHPLSPTQRLVGWIDHILQTEGAAHLKPYAFQQPWHEEYLLDVFLFLLGLTLGTVWLCGKLLGLGARWLCGPRKLKET</sequence>
<evidence type="ECO:0000256" key="9">
    <source>
        <dbReference type="ARBA" id="ARBA00023180"/>
    </source>
</evidence>
<keyword evidence="3 12" id="KW-0328">Glycosyltransferase</keyword>
<comment type="similarity">
    <text evidence="2 12">Belongs to the UDP-glycosyltransferase family.</text>
</comment>
<proteinExistence type="inferred from homology"/>
<dbReference type="GeneID" id="103255409"/>
<feature type="chain" id="PRO_5010399904" description="UDP-glucuronosyltransferase" evidence="13">
    <location>
        <begin position="23"/>
        <end position="523"/>
    </location>
</feature>
<keyword evidence="7 13" id="KW-1133">Transmembrane helix</keyword>
<dbReference type="PANTHER" id="PTHR48043:SF24">
    <property type="entry name" value="UDP-GLUCURONOSYLTRANSFERASE 3A2"/>
    <property type="match status" value="1"/>
</dbReference>
<keyword evidence="8 13" id="KW-0472">Membrane</keyword>
<evidence type="ECO:0000256" key="8">
    <source>
        <dbReference type="ARBA" id="ARBA00023136"/>
    </source>
</evidence>
<keyword evidence="4 12" id="KW-0808">Transferase</keyword>
<comment type="subcellular location">
    <subcellularLocation>
        <location evidence="13">Membrane</location>
        <topology evidence="13">Single-pass membrane protein</topology>
    </subcellularLocation>
    <subcellularLocation>
        <location evidence="1">Membrane</location>
        <topology evidence="1">Single-pass type I membrane protein</topology>
    </subcellularLocation>
</comment>
<evidence type="ECO:0000256" key="11">
    <source>
        <dbReference type="ARBA" id="ARBA00047475"/>
    </source>
</evidence>
<evidence type="ECO:0000313" key="15">
    <source>
        <dbReference type="RefSeq" id="XP_008051549.1"/>
    </source>
</evidence>
<keyword evidence="9" id="KW-0325">Glycoprotein</keyword>
<dbReference type="STRING" id="1868482.ENSTSYP00000034969"/>
<dbReference type="GO" id="GO:0015020">
    <property type="term" value="F:glucuronosyltransferase activity"/>
    <property type="evidence" value="ECO:0007669"/>
    <property type="project" value="UniProtKB-EC"/>
</dbReference>
<dbReference type="GO" id="GO:0043541">
    <property type="term" value="C:UDP-N-acetylglucosamine transferase complex"/>
    <property type="evidence" value="ECO:0007669"/>
    <property type="project" value="TreeGrafter"/>
</dbReference>
<dbReference type="Gene3D" id="3.40.50.2000">
    <property type="entry name" value="Glycogen Phosphorylase B"/>
    <property type="match status" value="2"/>
</dbReference>
<evidence type="ECO:0000256" key="3">
    <source>
        <dbReference type="ARBA" id="ARBA00022676"/>
    </source>
</evidence>
<dbReference type="KEGG" id="csyr:103255409"/>
<feature type="signal peptide" evidence="13">
    <location>
        <begin position="1"/>
        <end position="22"/>
    </location>
</feature>
<dbReference type="InterPro" id="IPR050271">
    <property type="entry name" value="UDP-glycosyltransferase"/>
</dbReference>
<evidence type="ECO:0000256" key="7">
    <source>
        <dbReference type="ARBA" id="ARBA00022989"/>
    </source>
</evidence>
<gene>
    <name evidence="15" type="primary">LOC103255409</name>
</gene>
<dbReference type="PANTHER" id="PTHR48043">
    <property type="entry name" value="EG:EG0003.4 PROTEIN-RELATED"/>
    <property type="match status" value="1"/>
</dbReference>
<dbReference type="Pfam" id="PF00201">
    <property type="entry name" value="UDPGT"/>
    <property type="match status" value="1"/>
</dbReference>
<evidence type="ECO:0000256" key="4">
    <source>
        <dbReference type="ARBA" id="ARBA00022679"/>
    </source>
</evidence>
<evidence type="ECO:0000256" key="5">
    <source>
        <dbReference type="ARBA" id="ARBA00022692"/>
    </source>
</evidence>
<comment type="catalytic activity">
    <reaction evidence="11 13">
        <text>glucuronate acceptor + UDP-alpha-D-glucuronate = acceptor beta-D-glucuronoside + UDP + H(+)</text>
        <dbReference type="Rhea" id="RHEA:21032"/>
        <dbReference type="ChEBI" id="CHEBI:15378"/>
        <dbReference type="ChEBI" id="CHEBI:58052"/>
        <dbReference type="ChEBI" id="CHEBI:58223"/>
        <dbReference type="ChEBI" id="CHEBI:132367"/>
        <dbReference type="ChEBI" id="CHEBI:132368"/>
        <dbReference type="EC" id="2.4.1.17"/>
    </reaction>
</comment>
<keyword evidence="14" id="KW-1185">Reference proteome</keyword>
<dbReference type="PROSITE" id="PS00375">
    <property type="entry name" value="UDPGT"/>
    <property type="match status" value="1"/>
</dbReference>
<organism evidence="14 15">
    <name type="scientific">Carlito syrichta</name>
    <name type="common">Philippine tarsier</name>
    <name type="synonym">Tarsius syrichta</name>
    <dbReference type="NCBI Taxonomy" id="1868482"/>
    <lineage>
        <taxon>Eukaryota</taxon>
        <taxon>Metazoa</taxon>
        <taxon>Chordata</taxon>
        <taxon>Craniata</taxon>
        <taxon>Vertebrata</taxon>
        <taxon>Euteleostomi</taxon>
        <taxon>Mammalia</taxon>
        <taxon>Eutheria</taxon>
        <taxon>Euarchontoglires</taxon>
        <taxon>Primates</taxon>
        <taxon>Haplorrhini</taxon>
        <taxon>Tarsiiformes</taxon>
        <taxon>Tarsiidae</taxon>
        <taxon>Carlito</taxon>
    </lineage>
</organism>
<dbReference type="FunFam" id="3.40.50.2000:FF:000094">
    <property type="entry name" value="UDP-glucuronosyltransferase"/>
    <property type="match status" value="1"/>
</dbReference>
<dbReference type="CDD" id="cd03784">
    <property type="entry name" value="GT1_Gtf-like"/>
    <property type="match status" value="1"/>
</dbReference>
<evidence type="ECO:0000313" key="14">
    <source>
        <dbReference type="Proteomes" id="UP000189704"/>
    </source>
</evidence>
<dbReference type="EC" id="2.4.1.17" evidence="13"/>
<dbReference type="AlphaFoldDB" id="A0A1U7SUM7"/>
<dbReference type="InterPro" id="IPR002213">
    <property type="entry name" value="UDP_glucos_trans"/>
</dbReference>
<dbReference type="FunFam" id="3.40.50.2000:FF:000155">
    <property type="entry name" value="UDP-glucuronosyltransferase"/>
    <property type="match status" value="1"/>
</dbReference>
<accession>A0A1U7SUM7</accession>
<evidence type="ECO:0000256" key="2">
    <source>
        <dbReference type="ARBA" id="ARBA00009995"/>
    </source>
</evidence>
<dbReference type="RefSeq" id="XP_008051549.1">
    <property type="nucleotide sequence ID" value="XM_008053358.1"/>
</dbReference>
<keyword evidence="5 13" id="KW-0812">Transmembrane</keyword>
<dbReference type="InterPro" id="IPR035595">
    <property type="entry name" value="UDP_glycos_trans_CS"/>
</dbReference>
<evidence type="ECO:0000256" key="10">
    <source>
        <dbReference type="ARBA" id="ARBA00037451"/>
    </source>
</evidence>
<dbReference type="SUPFAM" id="SSF53756">
    <property type="entry name" value="UDP-Glycosyltransferase/glycogen phosphorylase"/>
    <property type="match status" value="1"/>
</dbReference>
<feature type="transmembrane region" description="Helical" evidence="13">
    <location>
        <begin position="484"/>
        <end position="504"/>
    </location>
</feature>
<comment type="function">
    <text evidence="10">UDP-glucuronosyltransferases catalyze phase II biotransformation reactions in which lipophilic substrates are conjugated with glucuronic acid to increase water solubility and enhance excretion. They are of major importance in the conjugation and subsequent elimination of potentially toxic xenobiotics and endogenous compounds.</text>
</comment>